<evidence type="ECO:0000259" key="1">
    <source>
        <dbReference type="Pfam" id="PF04909"/>
    </source>
</evidence>
<reference evidence="2" key="1">
    <citation type="submission" date="2022-10" db="EMBL/GenBank/DDBJ databases">
        <title>The WGS of Solirubrobacter phytolaccae KCTC 29190.</title>
        <authorList>
            <person name="Jiang Z."/>
        </authorList>
    </citation>
    <scope>NUCLEOTIDE SEQUENCE</scope>
    <source>
        <strain evidence="2">KCTC 29190</strain>
    </source>
</reference>
<name>A0A9X3NK35_9ACTN</name>
<proteinExistence type="predicted"/>
<organism evidence="2 3">
    <name type="scientific">Solirubrobacter phytolaccae</name>
    <dbReference type="NCBI Taxonomy" id="1404360"/>
    <lineage>
        <taxon>Bacteria</taxon>
        <taxon>Bacillati</taxon>
        <taxon>Actinomycetota</taxon>
        <taxon>Thermoleophilia</taxon>
        <taxon>Solirubrobacterales</taxon>
        <taxon>Solirubrobacteraceae</taxon>
        <taxon>Solirubrobacter</taxon>
    </lineage>
</organism>
<keyword evidence="3" id="KW-1185">Reference proteome</keyword>
<dbReference type="RefSeq" id="WP_270027199.1">
    <property type="nucleotide sequence ID" value="NZ_JAPDDP010000041.1"/>
</dbReference>
<dbReference type="AlphaFoldDB" id="A0A9X3NK35"/>
<dbReference type="Pfam" id="PF04909">
    <property type="entry name" value="Amidohydro_2"/>
    <property type="match status" value="1"/>
</dbReference>
<dbReference type="InterPro" id="IPR052358">
    <property type="entry name" value="Aro_Compnd_Degr_Hydrolases"/>
</dbReference>
<dbReference type="Proteomes" id="UP001147653">
    <property type="component" value="Unassembled WGS sequence"/>
</dbReference>
<evidence type="ECO:0000313" key="2">
    <source>
        <dbReference type="EMBL" id="MDA0182817.1"/>
    </source>
</evidence>
<protein>
    <submittedName>
        <fullName evidence="2">Amidohydrolase family protein</fullName>
    </submittedName>
</protein>
<sequence>MRVFDTHLHIVDPRFPLVENQGFLPEPFTVDDYRARFEAAGGAVVSGSFQAYDQGYLIDALERLGPTFVGVAQVPPGITEDEVRTLHSAGVRAFRANLHRNTAPTGLVEMARRLDALVGWHLEVYGDPRALPRGLNPERLVIDHLGLTADALPALLELVACGARVKATRFGALTLDVPATLRAIVAVNPAALLFGTDLPGTRSPRPFVDADLELVAELGGERALWDNAAALYLPDGP</sequence>
<dbReference type="PANTHER" id="PTHR35563">
    <property type="entry name" value="BARREL METAL-DEPENDENT HYDROLASE, PUTATIVE (AFU_ORTHOLOGUE AFUA_1G16240)-RELATED"/>
    <property type="match status" value="1"/>
</dbReference>
<evidence type="ECO:0000313" key="3">
    <source>
        <dbReference type="Proteomes" id="UP001147653"/>
    </source>
</evidence>
<feature type="domain" description="Amidohydrolase-related" evidence="1">
    <location>
        <begin position="5"/>
        <end position="232"/>
    </location>
</feature>
<dbReference type="SUPFAM" id="SSF51556">
    <property type="entry name" value="Metallo-dependent hydrolases"/>
    <property type="match status" value="1"/>
</dbReference>
<dbReference type="GO" id="GO:0016787">
    <property type="term" value="F:hydrolase activity"/>
    <property type="evidence" value="ECO:0007669"/>
    <property type="project" value="InterPro"/>
</dbReference>
<accession>A0A9X3NK35</accession>
<dbReference type="EMBL" id="JAPDDP010000041">
    <property type="protein sequence ID" value="MDA0182817.1"/>
    <property type="molecule type" value="Genomic_DNA"/>
</dbReference>
<dbReference type="InterPro" id="IPR032466">
    <property type="entry name" value="Metal_Hydrolase"/>
</dbReference>
<comment type="caution">
    <text evidence="2">The sequence shown here is derived from an EMBL/GenBank/DDBJ whole genome shotgun (WGS) entry which is preliminary data.</text>
</comment>
<dbReference type="PANTHER" id="PTHR35563:SF2">
    <property type="entry name" value="BARREL METAL-DEPENDENT HYDROLASE, PUTATIVE (AFU_ORTHOLOGUE AFUA_1G16240)-RELATED"/>
    <property type="match status" value="1"/>
</dbReference>
<dbReference type="InterPro" id="IPR006680">
    <property type="entry name" value="Amidohydro-rel"/>
</dbReference>
<dbReference type="Gene3D" id="3.20.20.140">
    <property type="entry name" value="Metal-dependent hydrolases"/>
    <property type="match status" value="1"/>
</dbReference>
<gene>
    <name evidence="2" type="ORF">OJ997_21070</name>
</gene>